<evidence type="ECO:0000313" key="6">
    <source>
        <dbReference type="EMBL" id="ABK44080.1"/>
    </source>
</evidence>
<accession>A0L7Y7</accession>
<evidence type="ECO:0000259" key="5">
    <source>
        <dbReference type="Pfam" id="PF00588"/>
    </source>
</evidence>
<dbReference type="InterPro" id="IPR001537">
    <property type="entry name" value="SpoU_MeTrfase"/>
</dbReference>
<dbReference type="GO" id="GO:0005829">
    <property type="term" value="C:cytosol"/>
    <property type="evidence" value="ECO:0007669"/>
    <property type="project" value="TreeGrafter"/>
</dbReference>
<keyword evidence="2 6" id="KW-0489">Methyltransferase</keyword>
<sequence length="258" mass="28889">MVENRMNEPLSGPVFILDHPSHGGNVGAALRAITNMGFEHLRLVRPRFFPHPDVEAWAAGTAARIPTIQVFDSLDAATADLNHLVAVTRRGRGQRHQVMSPRELGVRLDPKQQLASSRVGILFGTERTGLETADVERCHWICTIPTHGEKGSLNLSQAVMLVAYELMLGQGLGEVPVHDPQRDDALASQDEMVRFFDHLQDVLMQIDFIQPDRYKQMMGTLKALFNRAALDRREITILRGILTEVIHHCARKISALQR</sequence>
<evidence type="ECO:0000256" key="2">
    <source>
        <dbReference type="ARBA" id="ARBA00022603"/>
    </source>
</evidence>
<evidence type="ECO:0000256" key="3">
    <source>
        <dbReference type="ARBA" id="ARBA00022679"/>
    </source>
</evidence>
<name>A0L7Y7_MAGMM</name>
<dbReference type="STRING" id="156889.Mmc1_1571"/>
<dbReference type="InterPro" id="IPR029026">
    <property type="entry name" value="tRNA_m1G_MTases_N"/>
</dbReference>
<dbReference type="SUPFAM" id="SSF75217">
    <property type="entry name" value="alpha/beta knot"/>
    <property type="match status" value="1"/>
</dbReference>
<protein>
    <submittedName>
        <fullName evidence="6">tRNA/rRNA methyltransferase (SpoU)</fullName>
    </submittedName>
</protein>
<proteinExistence type="inferred from homology"/>
<dbReference type="CDD" id="cd18093">
    <property type="entry name" value="SpoU-like_TrmJ"/>
    <property type="match status" value="1"/>
</dbReference>
<dbReference type="Proteomes" id="UP000002586">
    <property type="component" value="Chromosome"/>
</dbReference>
<dbReference type="Gene3D" id="3.40.1280.10">
    <property type="match status" value="1"/>
</dbReference>
<comment type="similarity">
    <text evidence="1">Belongs to the class IV-like SAM-binding methyltransferase superfamily. RNA methyltransferase TrmH family.</text>
</comment>
<dbReference type="EMBL" id="CP000471">
    <property type="protein sequence ID" value="ABK44080.1"/>
    <property type="molecule type" value="Genomic_DNA"/>
</dbReference>
<dbReference type="eggNOG" id="COG0565">
    <property type="taxonomic scope" value="Bacteria"/>
</dbReference>
<dbReference type="PANTHER" id="PTHR42786">
    <property type="entry name" value="TRNA/RRNA METHYLTRANSFERASE"/>
    <property type="match status" value="1"/>
</dbReference>
<dbReference type="Pfam" id="PF00588">
    <property type="entry name" value="SpoU_methylase"/>
    <property type="match status" value="1"/>
</dbReference>
<dbReference type="PANTHER" id="PTHR42786:SF7">
    <property type="entry name" value="TRNA_RRNA METHYLTRANSFERASE SPOU TYPE DOMAIN-CONTAINING PROTEIN"/>
    <property type="match status" value="1"/>
</dbReference>
<dbReference type="GO" id="GO:0008173">
    <property type="term" value="F:RNA methyltransferase activity"/>
    <property type="evidence" value="ECO:0007669"/>
    <property type="project" value="InterPro"/>
</dbReference>
<dbReference type="GO" id="GO:0002128">
    <property type="term" value="P:tRNA nucleoside ribose methylation"/>
    <property type="evidence" value="ECO:0007669"/>
    <property type="project" value="TreeGrafter"/>
</dbReference>
<dbReference type="KEGG" id="mgm:Mmc1_1571"/>
<dbReference type="PIRSF" id="PIRSF004808">
    <property type="entry name" value="LasT"/>
    <property type="match status" value="1"/>
</dbReference>
<reference evidence="6 7" key="2">
    <citation type="journal article" date="2012" name="Int. J. Syst. Evol. Microbiol.">
        <title>Magnetococcus marinus gen. nov., sp. nov., a marine, magnetotactic bacterium that represents a novel lineage (Magnetococcaceae fam. nov.; Magnetococcales ord. nov.) at the base of the Alphaproteobacteria.</title>
        <authorList>
            <person name="Bazylinski D.A."/>
            <person name="Williams T.J."/>
            <person name="Lefevre C.T."/>
            <person name="Berg R.J."/>
            <person name="Zhang C.L."/>
            <person name="Bowser S.S."/>
            <person name="Dean A.J."/>
            <person name="Beveridge T.J."/>
        </authorList>
    </citation>
    <scope>NUCLEOTIDE SEQUENCE [LARGE SCALE GENOMIC DNA]</scope>
    <source>
        <strain evidence="7">ATCC BAA-1437 / JCM 17883 / MC-1</strain>
    </source>
</reference>
<organism evidence="6 7">
    <name type="scientific">Magnetococcus marinus (strain ATCC BAA-1437 / JCM 17883 / MC-1)</name>
    <dbReference type="NCBI Taxonomy" id="156889"/>
    <lineage>
        <taxon>Bacteria</taxon>
        <taxon>Pseudomonadati</taxon>
        <taxon>Pseudomonadota</taxon>
        <taxon>Magnetococcia</taxon>
        <taxon>Magnetococcales</taxon>
        <taxon>Magnetococcaceae</taxon>
        <taxon>Magnetococcus</taxon>
    </lineage>
</organism>
<keyword evidence="7" id="KW-1185">Reference proteome</keyword>
<evidence type="ECO:0000256" key="4">
    <source>
        <dbReference type="ARBA" id="ARBA00022691"/>
    </source>
</evidence>
<evidence type="ECO:0000313" key="7">
    <source>
        <dbReference type="Proteomes" id="UP000002586"/>
    </source>
</evidence>
<dbReference type="HOGENOM" id="CLU_056931_0_0_5"/>
<dbReference type="InterPro" id="IPR004384">
    <property type="entry name" value="RNA_MeTrfase_TrmJ/LasT"/>
</dbReference>
<dbReference type="Gene3D" id="1.10.8.590">
    <property type="match status" value="1"/>
</dbReference>
<reference evidence="7" key="1">
    <citation type="journal article" date="2009" name="Appl. Environ. Microbiol.">
        <title>Complete genome sequence of the chemolithoautotrophic marine magnetotactic coccus strain MC-1.</title>
        <authorList>
            <person name="Schubbe S."/>
            <person name="Williams T.J."/>
            <person name="Xie G."/>
            <person name="Kiss H.E."/>
            <person name="Brettin T.S."/>
            <person name="Martinez D."/>
            <person name="Ross C.A."/>
            <person name="Schuler D."/>
            <person name="Cox B.L."/>
            <person name="Nealson K.H."/>
            <person name="Bazylinski D.A."/>
        </authorList>
    </citation>
    <scope>NUCLEOTIDE SEQUENCE [LARGE SCALE GENOMIC DNA]</scope>
    <source>
        <strain evidence="7">ATCC BAA-1437 / JCM 17883 / MC-1</strain>
    </source>
</reference>
<dbReference type="AlphaFoldDB" id="A0L7Y7"/>
<feature type="domain" description="tRNA/rRNA methyltransferase SpoU type" evidence="5">
    <location>
        <begin position="14"/>
        <end position="164"/>
    </location>
</feature>
<keyword evidence="3 6" id="KW-0808">Transferase</keyword>
<dbReference type="GO" id="GO:0003723">
    <property type="term" value="F:RNA binding"/>
    <property type="evidence" value="ECO:0007669"/>
    <property type="project" value="InterPro"/>
</dbReference>
<keyword evidence="4" id="KW-0949">S-adenosyl-L-methionine</keyword>
<dbReference type="InterPro" id="IPR029028">
    <property type="entry name" value="Alpha/beta_knot_MTases"/>
</dbReference>
<evidence type="ECO:0000256" key="1">
    <source>
        <dbReference type="ARBA" id="ARBA00007228"/>
    </source>
</evidence>
<gene>
    <name evidence="6" type="ordered locus">Mmc1_1571</name>
</gene>